<keyword evidence="5" id="KW-1185">Reference proteome</keyword>
<dbReference type="OrthoDB" id="9811902at2"/>
<feature type="domain" description="Glycosyl transferase family 1" evidence="2">
    <location>
        <begin position="212"/>
        <end position="378"/>
    </location>
</feature>
<keyword evidence="1" id="KW-0472">Membrane</keyword>
<dbReference type="PANTHER" id="PTHR45947">
    <property type="entry name" value="SULFOQUINOVOSYL TRANSFERASE SQD2"/>
    <property type="match status" value="1"/>
</dbReference>
<organism evidence="4 5">
    <name type="scientific">Metabacillus litoralis</name>
    <dbReference type="NCBI Taxonomy" id="152268"/>
    <lineage>
        <taxon>Bacteria</taxon>
        <taxon>Bacillati</taxon>
        <taxon>Bacillota</taxon>
        <taxon>Bacilli</taxon>
        <taxon>Bacillales</taxon>
        <taxon>Bacillaceae</taxon>
        <taxon>Metabacillus</taxon>
    </lineage>
</organism>
<dbReference type="EMBL" id="LWSG01000005">
    <property type="protein sequence ID" value="OAS88207.1"/>
    <property type="molecule type" value="Genomic_DNA"/>
</dbReference>
<feature type="domain" description="Glycosyltransferase subfamily 4-like N-terminal" evidence="3">
    <location>
        <begin position="18"/>
        <end position="200"/>
    </location>
</feature>
<protein>
    <submittedName>
        <fullName evidence="4">Glycosyltransferase WbuB</fullName>
    </submittedName>
</protein>
<dbReference type="Pfam" id="PF00534">
    <property type="entry name" value="Glycos_transf_1"/>
    <property type="match status" value="1"/>
</dbReference>
<comment type="caution">
    <text evidence="4">The sequence shown here is derived from an EMBL/GenBank/DDBJ whole genome shotgun (WGS) entry which is preliminary data.</text>
</comment>
<dbReference type="SUPFAM" id="SSF53756">
    <property type="entry name" value="UDP-Glycosyltransferase/glycogen phosphorylase"/>
    <property type="match status" value="1"/>
</dbReference>
<evidence type="ECO:0000259" key="2">
    <source>
        <dbReference type="Pfam" id="PF00534"/>
    </source>
</evidence>
<evidence type="ECO:0000313" key="4">
    <source>
        <dbReference type="EMBL" id="OAS88207.1"/>
    </source>
</evidence>
<dbReference type="InterPro" id="IPR001296">
    <property type="entry name" value="Glyco_trans_1"/>
</dbReference>
<dbReference type="GO" id="GO:0016758">
    <property type="term" value="F:hexosyltransferase activity"/>
    <property type="evidence" value="ECO:0007669"/>
    <property type="project" value="TreeGrafter"/>
</dbReference>
<dbReference type="Gene3D" id="3.40.50.2000">
    <property type="entry name" value="Glycogen Phosphorylase B"/>
    <property type="match status" value="2"/>
</dbReference>
<dbReference type="PANTHER" id="PTHR45947:SF3">
    <property type="entry name" value="SULFOQUINOVOSYL TRANSFERASE SQD2"/>
    <property type="match status" value="1"/>
</dbReference>
<feature type="transmembrane region" description="Helical" evidence="1">
    <location>
        <begin position="81"/>
        <end position="100"/>
    </location>
</feature>
<dbReference type="CDD" id="cd03794">
    <property type="entry name" value="GT4_WbuB-like"/>
    <property type="match status" value="1"/>
</dbReference>
<dbReference type="InterPro" id="IPR028098">
    <property type="entry name" value="Glyco_trans_4-like_N"/>
</dbReference>
<dbReference type="InterPro" id="IPR050194">
    <property type="entry name" value="Glycosyltransferase_grp1"/>
</dbReference>
<dbReference type="Pfam" id="PF13579">
    <property type="entry name" value="Glyco_trans_4_4"/>
    <property type="match status" value="1"/>
</dbReference>
<gene>
    <name evidence="4" type="ORF">A6K24_17695</name>
</gene>
<proteinExistence type="predicted"/>
<evidence type="ECO:0000259" key="3">
    <source>
        <dbReference type="Pfam" id="PF13579"/>
    </source>
</evidence>
<accession>A0A179T2H1</accession>
<dbReference type="Proteomes" id="UP000078534">
    <property type="component" value="Unassembled WGS sequence"/>
</dbReference>
<dbReference type="AlphaFoldDB" id="A0A179T2H1"/>
<keyword evidence="4" id="KW-0808">Transferase</keyword>
<keyword evidence="1" id="KW-0812">Transmembrane</keyword>
<feature type="transmembrane region" description="Helical" evidence="1">
    <location>
        <begin position="106"/>
        <end position="125"/>
    </location>
</feature>
<name>A0A179T2H1_9BACI</name>
<keyword evidence="1" id="KW-1133">Transmembrane helix</keyword>
<sequence>MKRVLIISQNFYPEIGSAANRIKNIYVELSNQGYKVKVLTADPSYPNRNIYRKNPEFWNEDIPDEDIIRIKTKTRKYTRNILNRFLLYIEVLVKLIFTISKLDKQYDVIFATSPPIFIGFAGMFAKFRLKKKLILDVRDLWPESLLGVGVFTNKLVLKLSYFLEQKLYDSAEKIIVNSEGFIPYITSKGINKEDIIFIPNSLTEEELSKKPKAATESNETKTIIYTGNLGLAQDLLTLVELAEMFQQRSDIHFKIIGYGFKKDQVKNLVDEKHLSNIEIIQVKNRKDTLKEVSLADIAYVGLVEKSVFQTVLPGKIIDYMCMQKPIVGNIEGYSKKVIKEAKCGFVSDDRKTVDLYESISKLIGDEQLRNQLGQNGYEYAKKHLRWKKNISRLTRVIENI</sequence>
<evidence type="ECO:0000256" key="1">
    <source>
        <dbReference type="SAM" id="Phobius"/>
    </source>
</evidence>
<reference evidence="5" key="1">
    <citation type="submission" date="2016-04" db="EMBL/GenBank/DDBJ databases">
        <authorList>
            <person name="Lyu Z."/>
            <person name="Lyu W."/>
        </authorList>
    </citation>
    <scope>NUCLEOTIDE SEQUENCE [LARGE SCALE GENOMIC DNA]</scope>
    <source>
        <strain evidence="5">C44</strain>
    </source>
</reference>
<dbReference type="RefSeq" id="WP_066328912.1">
    <property type="nucleotide sequence ID" value="NZ_LWSG01000005.1"/>
</dbReference>
<evidence type="ECO:0000313" key="5">
    <source>
        <dbReference type="Proteomes" id="UP000078534"/>
    </source>
</evidence>
<dbReference type="STRING" id="152268.A6K24_17695"/>